<dbReference type="Pfam" id="PF02875">
    <property type="entry name" value="Mur_ligase_C"/>
    <property type="match status" value="1"/>
</dbReference>
<dbReference type="Proteomes" id="UP000253426">
    <property type="component" value="Unassembled WGS sequence"/>
</dbReference>
<keyword evidence="12" id="KW-1185">Reference proteome</keyword>
<evidence type="ECO:0000256" key="6">
    <source>
        <dbReference type="ARBA" id="ARBA00022840"/>
    </source>
</evidence>
<evidence type="ECO:0000256" key="1">
    <source>
        <dbReference type="ARBA" id="ARBA00004496"/>
    </source>
</evidence>
<comment type="caution">
    <text evidence="11">The sequence shown here is derived from an EMBL/GenBank/DDBJ whole genome shotgun (WGS) entry which is preliminary data.</text>
</comment>
<sequence>MASTPQQHIAILGAGRSGLGSARLARKQGAVPVVFDEGDPVKLKKAVDDLEREGFRVVLGLDGAKSECAATKFDLVVTSPGLDASWPLPKAFTDAGVPLIGEMEYAWRALSRIPVVGITGTNGKTTTTEIVERMFNVCGRRTIACGNYGHALSEVAVAEAEYDVLTVEVSSFQVETITSFRPTVALWLNFAPDHLDRYPDNEAYFAAKKRIFDYMTEDDFAVIRAGEPLGELKSKVITFTTEPGVDADFQLLNDSVLFRGQRIARVSDLPLRERHNIENQMAALGAGWAMGLKFEELVPALAGYEPARHRCEFVAEIDGHRYINDSKATNLHALETCLKSQDDPVVLIVGGKEKGLDYTPFRPLLQEKVTALVTLGEIGDKLAAQFSDLVPCKRVATVQDAVIAATEMARPGQSIVFSPGTSSFDMFSGYAERGNVFRDAVLNLSSTQQPTNTKETQS</sequence>
<evidence type="ECO:0000313" key="12">
    <source>
        <dbReference type="Proteomes" id="UP000253426"/>
    </source>
</evidence>
<keyword evidence="5 7" id="KW-0547">Nucleotide-binding</keyword>
<comment type="similarity">
    <text evidence="7">Belongs to the MurCDEF family.</text>
</comment>
<evidence type="ECO:0000256" key="4">
    <source>
        <dbReference type="ARBA" id="ARBA00022598"/>
    </source>
</evidence>
<dbReference type="PANTHER" id="PTHR43692:SF1">
    <property type="entry name" value="UDP-N-ACETYLMURAMOYLALANINE--D-GLUTAMATE LIGASE"/>
    <property type="match status" value="1"/>
</dbReference>
<dbReference type="NCBIfam" id="TIGR01087">
    <property type="entry name" value="murD"/>
    <property type="match status" value="1"/>
</dbReference>
<dbReference type="UniPathway" id="UPA00219"/>
<comment type="pathway">
    <text evidence="2 7 8">Cell wall biogenesis; peptidoglycan biosynthesis.</text>
</comment>
<dbReference type="SUPFAM" id="SSF53244">
    <property type="entry name" value="MurD-like peptide ligases, peptide-binding domain"/>
    <property type="match status" value="1"/>
</dbReference>
<keyword evidence="7 8" id="KW-0131">Cell cycle</keyword>
<dbReference type="GO" id="GO:0008360">
    <property type="term" value="P:regulation of cell shape"/>
    <property type="evidence" value="ECO:0007669"/>
    <property type="project" value="UniProtKB-KW"/>
</dbReference>
<dbReference type="HAMAP" id="MF_00639">
    <property type="entry name" value="MurD"/>
    <property type="match status" value="1"/>
</dbReference>
<dbReference type="GO" id="GO:0009252">
    <property type="term" value="P:peptidoglycan biosynthetic process"/>
    <property type="evidence" value="ECO:0007669"/>
    <property type="project" value="UniProtKB-UniRule"/>
</dbReference>
<comment type="subcellular location">
    <subcellularLocation>
        <location evidence="1 7 8">Cytoplasm</location>
    </subcellularLocation>
</comment>
<feature type="domain" description="Mur ligase C-terminal" evidence="9">
    <location>
        <begin position="309"/>
        <end position="419"/>
    </location>
</feature>
<organism evidence="11 12">
    <name type="scientific">Roseimicrobium gellanilyticum</name>
    <dbReference type="NCBI Taxonomy" id="748857"/>
    <lineage>
        <taxon>Bacteria</taxon>
        <taxon>Pseudomonadati</taxon>
        <taxon>Verrucomicrobiota</taxon>
        <taxon>Verrucomicrobiia</taxon>
        <taxon>Verrucomicrobiales</taxon>
        <taxon>Verrucomicrobiaceae</taxon>
        <taxon>Roseimicrobium</taxon>
    </lineage>
</organism>
<dbReference type="Pfam" id="PF08245">
    <property type="entry name" value="Mur_ligase_M"/>
    <property type="match status" value="1"/>
</dbReference>
<comment type="catalytic activity">
    <reaction evidence="7 8">
        <text>UDP-N-acetyl-alpha-D-muramoyl-L-alanine + D-glutamate + ATP = UDP-N-acetyl-alpha-D-muramoyl-L-alanyl-D-glutamate + ADP + phosphate + H(+)</text>
        <dbReference type="Rhea" id="RHEA:16429"/>
        <dbReference type="ChEBI" id="CHEBI:15378"/>
        <dbReference type="ChEBI" id="CHEBI:29986"/>
        <dbReference type="ChEBI" id="CHEBI:30616"/>
        <dbReference type="ChEBI" id="CHEBI:43474"/>
        <dbReference type="ChEBI" id="CHEBI:83898"/>
        <dbReference type="ChEBI" id="CHEBI:83900"/>
        <dbReference type="ChEBI" id="CHEBI:456216"/>
        <dbReference type="EC" id="6.3.2.9"/>
    </reaction>
</comment>
<evidence type="ECO:0000313" key="11">
    <source>
        <dbReference type="EMBL" id="RBP48077.1"/>
    </source>
</evidence>
<dbReference type="SUPFAM" id="SSF51984">
    <property type="entry name" value="MurCD N-terminal domain"/>
    <property type="match status" value="1"/>
</dbReference>
<dbReference type="OrthoDB" id="9809796at2"/>
<evidence type="ECO:0000256" key="7">
    <source>
        <dbReference type="HAMAP-Rule" id="MF_00639"/>
    </source>
</evidence>
<dbReference type="InterPro" id="IPR036565">
    <property type="entry name" value="Mur-like_cat_sf"/>
</dbReference>
<keyword evidence="7 8" id="KW-0132">Cell division</keyword>
<proteinExistence type="inferred from homology"/>
<feature type="binding site" evidence="7">
    <location>
        <begin position="120"/>
        <end position="126"/>
    </location>
    <ligand>
        <name>ATP</name>
        <dbReference type="ChEBI" id="CHEBI:30616"/>
    </ligand>
</feature>
<comment type="function">
    <text evidence="7 8">Cell wall formation. Catalyzes the addition of glutamate to the nucleotide precursor UDP-N-acetylmuramoyl-L-alanine (UMA).</text>
</comment>
<dbReference type="InterPro" id="IPR004101">
    <property type="entry name" value="Mur_ligase_C"/>
</dbReference>
<dbReference type="SUPFAM" id="SSF53623">
    <property type="entry name" value="MurD-like peptide ligases, catalytic domain"/>
    <property type="match status" value="1"/>
</dbReference>
<evidence type="ECO:0000256" key="3">
    <source>
        <dbReference type="ARBA" id="ARBA00022490"/>
    </source>
</evidence>
<evidence type="ECO:0000259" key="9">
    <source>
        <dbReference type="Pfam" id="PF02875"/>
    </source>
</evidence>
<dbReference type="GO" id="GO:0005524">
    <property type="term" value="F:ATP binding"/>
    <property type="evidence" value="ECO:0007669"/>
    <property type="project" value="UniProtKB-UniRule"/>
</dbReference>
<dbReference type="InterPro" id="IPR013221">
    <property type="entry name" value="Mur_ligase_cen"/>
</dbReference>
<dbReference type="EMBL" id="QNRR01000001">
    <property type="protein sequence ID" value="RBP48077.1"/>
    <property type="molecule type" value="Genomic_DNA"/>
</dbReference>
<evidence type="ECO:0000256" key="2">
    <source>
        <dbReference type="ARBA" id="ARBA00004752"/>
    </source>
</evidence>
<accession>A0A366HVE7</accession>
<evidence type="ECO:0000259" key="10">
    <source>
        <dbReference type="Pfam" id="PF08245"/>
    </source>
</evidence>
<reference evidence="11 12" key="1">
    <citation type="submission" date="2018-06" db="EMBL/GenBank/DDBJ databases">
        <title>Genomic Encyclopedia of Type Strains, Phase IV (KMG-IV): sequencing the most valuable type-strain genomes for metagenomic binning, comparative biology and taxonomic classification.</title>
        <authorList>
            <person name="Goeker M."/>
        </authorList>
    </citation>
    <scope>NUCLEOTIDE SEQUENCE [LARGE SCALE GENOMIC DNA]</scope>
    <source>
        <strain evidence="11 12">DSM 25532</strain>
    </source>
</reference>
<keyword evidence="7 8" id="KW-0961">Cell wall biogenesis/degradation</keyword>
<dbReference type="EC" id="6.3.2.9" evidence="7 8"/>
<dbReference type="InterPro" id="IPR036615">
    <property type="entry name" value="Mur_ligase_C_dom_sf"/>
</dbReference>
<dbReference type="Gene3D" id="3.40.1190.10">
    <property type="entry name" value="Mur-like, catalytic domain"/>
    <property type="match status" value="1"/>
</dbReference>
<dbReference type="Pfam" id="PF21799">
    <property type="entry name" value="MurD-like_N"/>
    <property type="match status" value="1"/>
</dbReference>
<feature type="domain" description="Mur ligase central" evidence="10">
    <location>
        <begin position="118"/>
        <end position="286"/>
    </location>
</feature>
<dbReference type="GO" id="GO:0051301">
    <property type="term" value="P:cell division"/>
    <property type="evidence" value="ECO:0007669"/>
    <property type="project" value="UniProtKB-KW"/>
</dbReference>
<gene>
    <name evidence="7" type="primary">murD</name>
    <name evidence="11" type="ORF">DES53_101877</name>
</gene>
<protein>
    <recommendedName>
        <fullName evidence="7 8">UDP-N-acetylmuramoylalanine--D-glutamate ligase</fullName>
        <ecNumber evidence="7 8">6.3.2.9</ecNumber>
    </recommendedName>
    <alternativeName>
        <fullName evidence="7">D-glutamic acid-adding enzyme</fullName>
    </alternativeName>
    <alternativeName>
        <fullName evidence="7">UDP-N-acetylmuramoyl-L-alanyl-D-glutamate synthetase</fullName>
    </alternativeName>
</protein>
<dbReference type="GO" id="GO:0071555">
    <property type="term" value="P:cell wall organization"/>
    <property type="evidence" value="ECO:0007669"/>
    <property type="project" value="UniProtKB-KW"/>
</dbReference>
<keyword evidence="3 7" id="KW-0963">Cytoplasm</keyword>
<dbReference type="PANTHER" id="PTHR43692">
    <property type="entry name" value="UDP-N-ACETYLMURAMOYLALANINE--D-GLUTAMATE LIGASE"/>
    <property type="match status" value="1"/>
</dbReference>
<keyword evidence="6 7" id="KW-0067">ATP-binding</keyword>
<dbReference type="AlphaFoldDB" id="A0A366HVE7"/>
<evidence type="ECO:0000256" key="8">
    <source>
        <dbReference type="RuleBase" id="RU003664"/>
    </source>
</evidence>
<name>A0A366HVE7_9BACT</name>
<dbReference type="Gene3D" id="3.90.190.20">
    <property type="entry name" value="Mur ligase, C-terminal domain"/>
    <property type="match status" value="1"/>
</dbReference>
<dbReference type="GO" id="GO:0008764">
    <property type="term" value="F:UDP-N-acetylmuramoylalanine-D-glutamate ligase activity"/>
    <property type="evidence" value="ECO:0007669"/>
    <property type="project" value="UniProtKB-UniRule"/>
</dbReference>
<dbReference type="Gene3D" id="3.40.50.720">
    <property type="entry name" value="NAD(P)-binding Rossmann-like Domain"/>
    <property type="match status" value="1"/>
</dbReference>
<dbReference type="GO" id="GO:0005737">
    <property type="term" value="C:cytoplasm"/>
    <property type="evidence" value="ECO:0007669"/>
    <property type="project" value="UniProtKB-SubCell"/>
</dbReference>
<keyword evidence="7 8" id="KW-0573">Peptidoglycan synthesis</keyword>
<keyword evidence="7 8" id="KW-0133">Cell shape</keyword>
<keyword evidence="4 7" id="KW-0436">Ligase</keyword>
<evidence type="ECO:0000256" key="5">
    <source>
        <dbReference type="ARBA" id="ARBA00022741"/>
    </source>
</evidence>
<dbReference type="RefSeq" id="WP_113956951.1">
    <property type="nucleotide sequence ID" value="NZ_QNRR01000001.1"/>
</dbReference>
<dbReference type="InterPro" id="IPR005762">
    <property type="entry name" value="MurD"/>
</dbReference>